<name>A0A2R8ALH3_9RHOB</name>
<gene>
    <name evidence="2" type="ORF">ALP8811_01748</name>
</gene>
<sequence length="237" mass="26030">MHFFRCMAVICLIPQLALSQSQCRQALAMGLDISGSVDSQEYRLQLDGLAAALESPEVVAKLLASPETVIELSIYEWSGPGHQRMLQNWTALTSESVISGIADRLRRTTRIPVDPSTGLGRAMLYGAELLSQRPDCWSHSLDLSGDGQSNSGPRPQDVRQDPRLRNVVVNALVIGASVPDRDLTSYFEAYVLHGIGSFTIQARSFKEFESAMIKKILRETQGMMVSDASPPLHVSDQ</sequence>
<protein>
    <recommendedName>
        <fullName evidence="4">VWFA domain-containing protein</fullName>
    </recommendedName>
</protein>
<dbReference type="InterPro" id="IPR036465">
    <property type="entry name" value="vWFA_dom_sf"/>
</dbReference>
<evidence type="ECO:0008006" key="4">
    <source>
        <dbReference type="Google" id="ProtNLM"/>
    </source>
</evidence>
<dbReference type="AlphaFoldDB" id="A0A2R8ALH3"/>
<reference evidence="3" key="1">
    <citation type="submission" date="2018-03" db="EMBL/GenBank/DDBJ databases">
        <authorList>
            <person name="Rodrigo-Torres L."/>
            <person name="Arahal R. D."/>
            <person name="Lucena T."/>
        </authorList>
    </citation>
    <scope>NUCLEOTIDE SEQUENCE [LARGE SCALE GENOMIC DNA]</scope>
    <source>
        <strain evidence="3">CECT 8811</strain>
    </source>
</reference>
<feature type="region of interest" description="Disordered" evidence="1">
    <location>
        <begin position="141"/>
        <end position="161"/>
    </location>
</feature>
<evidence type="ECO:0000313" key="3">
    <source>
        <dbReference type="Proteomes" id="UP000244911"/>
    </source>
</evidence>
<dbReference type="EMBL" id="OMOI01000001">
    <property type="protein sequence ID" value="SPF76734.1"/>
    <property type="molecule type" value="Genomic_DNA"/>
</dbReference>
<dbReference type="InterPro" id="IPR010607">
    <property type="entry name" value="DUF1194"/>
</dbReference>
<keyword evidence="3" id="KW-1185">Reference proteome</keyword>
<organism evidence="2 3">
    <name type="scientific">Aliiroseovarius pelagivivens</name>
    <dbReference type="NCBI Taxonomy" id="1639690"/>
    <lineage>
        <taxon>Bacteria</taxon>
        <taxon>Pseudomonadati</taxon>
        <taxon>Pseudomonadota</taxon>
        <taxon>Alphaproteobacteria</taxon>
        <taxon>Rhodobacterales</taxon>
        <taxon>Paracoccaceae</taxon>
        <taxon>Aliiroseovarius</taxon>
    </lineage>
</organism>
<proteinExistence type="predicted"/>
<dbReference type="Proteomes" id="UP000244911">
    <property type="component" value="Unassembled WGS sequence"/>
</dbReference>
<dbReference type="SUPFAM" id="SSF53300">
    <property type="entry name" value="vWA-like"/>
    <property type="match status" value="1"/>
</dbReference>
<dbReference type="Pfam" id="PF06707">
    <property type="entry name" value="DUF1194"/>
    <property type="match status" value="1"/>
</dbReference>
<evidence type="ECO:0000313" key="2">
    <source>
        <dbReference type="EMBL" id="SPF76734.1"/>
    </source>
</evidence>
<evidence type="ECO:0000256" key="1">
    <source>
        <dbReference type="SAM" id="MobiDB-lite"/>
    </source>
</evidence>
<dbReference type="Gene3D" id="3.40.50.410">
    <property type="entry name" value="von Willebrand factor, type A domain"/>
    <property type="match status" value="1"/>
</dbReference>
<accession>A0A2R8ALH3</accession>